<reference evidence="2" key="1">
    <citation type="submission" date="2020-08" db="EMBL/GenBank/DDBJ databases">
        <title>Genome public.</title>
        <authorList>
            <person name="Liu C."/>
            <person name="Sun Q."/>
        </authorList>
    </citation>
    <scope>NUCLEOTIDE SEQUENCE</scope>
    <source>
        <strain evidence="2">NSJ-12</strain>
    </source>
</reference>
<dbReference type="AlphaFoldDB" id="A0A926EI37"/>
<dbReference type="PANTHER" id="PTHR33215">
    <property type="entry name" value="PROTEIN DISTAL ANTENNA"/>
    <property type="match status" value="1"/>
</dbReference>
<comment type="caution">
    <text evidence="2">The sequence shown here is derived from an EMBL/GenBank/DDBJ whole genome shotgun (WGS) entry which is preliminary data.</text>
</comment>
<protein>
    <submittedName>
        <fullName evidence="2">Transposase</fullName>
    </submittedName>
</protein>
<evidence type="ECO:0000313" key="3">
    <source>
        <dbReference type="Proteomes" id="UP000655830"/>
    </source>
</evidence>
<dbReference type="GO" id="GO:0003677">
    <property type="term" value="F:DNA binding"/>
    <property type="evidence" value="ECO:0007669"/>
    <property type="project" value="InterPro"/>
</dbReference>
<dbReference type="Pfam" id="PF01527">
    <property type="entry name" value="HTH_Tnp_1"/>
    <property type="match status" value="1"/>
</dbReference>
<organism evidence="2 3">
    <name type="scientific">Zhenhengia yiwuensis</name>
    <dbReference type="NCBI Taxonomy" id="2763666"/>
    <lineage>
        <taxon>Bacteria</taxon>
        <taxon>Bacillati</taxon>
        <taxon>Bacillota</taxon>
        <taxon>Clostridia</taxon>
        <taxon>Lachnospirales</taxon>
        <taxon>Lachnospiraceae</taxon>
        <taxon>Zhenhengia</taxon>
    </lineage>
</organism>
<dbReference type="GO" id="GO:0006313">
    <property type="term" value="P:DNA transposition"/>
    <property type="evidence" value="ECO:0007669"/>
    <property type="project" value="InterPro"/>
</dbReference>
<dbReference type="GO" id="GO:0004803">
    <property type="term" value="F:transposase activity"/>
    <property type="evidence" value="ECO:0007669"/>
    <property type="project" value="InterPro"/>
</dbReference>
<evidence type="ECO:0000313" key="2">
    <source>
        <dbReference type="EMBL" id="MBC8578970.1"/>
    </source>
</evidence>
<dbReference type="Proteomes" id="UP000655830">
    <property type="component" value="Unassembled WGS sequence"/>
</dbReference>
<dbReference type="RefSeq" id="WP_249332137.1">
    <property type="nucleotide sequence ID" value="NZ_JACRSY010000007.1"/>
</dbReference>
<dbReference type="PANTHER" id="PTHR33215:SF13">
    <property type="entry name" value="PROTEIN DISTAL ANTENNA"/>
    <property type="match status" value="1"/>
</dbReference>
<dbReference type="Gene3D" id="1.10.10.60">
    <property type="entry name" value="Homeodomain-like"/>
    <property type="match status" value="1"/>
</dbReference>
<keyword evidence="1" id="KW-0175">Coiled coil</keyword>
<gene>
    <name evidence="2" type="ORF">H8718_05405</name>
</gene>
<proteinExistence type="predicted"/>
<keyword evidence="3" id="KW-1185">Reference proteome</keyword>
<evidence type="ECO:0000256" key="1">
    <source>
        <dbReference type="SAM" id="Coils"/>
    </source>
</evidence>
<dbReference type="InterPro" id="IPR009057">
    <property type="entry name" value="Homeodomain-like_sf"/>
</dbReference>
<name>A0A926EI37_9FIRM</name>
<sequence>MAKRYDKEFKLHAVKQITELNKPATQVARDLDVAYQTLCKWVQKYNENQEEPFVGSGNLRSDDKAMRDMEKRLRDLEEENAILKKAMGIFAKDLK</sequence>
<dbReference type="EMBL" id="JACRSY010000007">
    <property type="protein sequence ID" value="MBC8578970.1"/>
    <property type="molecule type" value="Genomic_DNA"/>
</dbReference>
<dbReference type="InterPro" id="IPR002514">
    <property type="entry name" value="Transposase_8"/>
</dbReference>
<accession>A0A926EI37</accession>
<dbReference type="InterPro" id="IPR051839">
    <property type="entry name" value="RD_transcriptional_regulator"/>
</dbReference>
<dbReference type="SUPFAM" id="SSF46689">
    <property type="entry name" value="Homeodomain-like"/>
    <property type="match status" value="1"/>
</dbReference>
<feature type="coiled-coil region" evidence="1">
    <location>
        <begin position="59"/>
        <end position="86"/>
    </location>
</feature>